<evidence type="ECO:0000313" key="11">
    <source>
        <dbReference type="Proteomes" id="UP001159364"/>
    </source>
</evidence>
<evidence type="ECO:0000256" key="1">
    <source>
        <dbReference type="ARBA" id="ARBA00001971"/>
    </source>
</evidence>
<evidence type="ECO:0000256" key="7">
    <source>
        <dbReference type="ARBA" id="ARBA00023033"/>
    </source>
</evidence>
<evidence type="ECO:0000256" key="4">
    <source>
        <dbReference type="ARBA" id="ARBA00022723"/>
    </source>
</evidence>
<dbReference type="Proteomes" id="UP001159364">
    <property type="component" value="Linkage Group LG04"/>
</dbReference>
<feature type="binding site" description="axial binding residue" evidence="8">
    <location>
        <position position="442"/>
    </location>
    <ligand>
        <name>heme</name>
        <dbReference type="ChEBI" id="CHEBI:30413"/>
    </ligand>
    <ligandPart>
        <name>Fe</name>
        <dbReference type="ChEBI" id="CHEBI:18248"/>
    </ligandPart>
</feature>
<keyword evidence="5 9" id="KW-0560">Oxidoreductase</keyword>
<comment type="caution">
    <text evidence="10">The sequence shown here is derived from an EMBL/GenBank/DDBJ whole genome shotgun (WGS) entry which is preliminary data.</text>
</comment>
<keyword evidence="7 9" id="KW-0503">Monooxygenase</keyword>
<keyword evidence="3 8" id="KW-0349">Heme</keyword>
<dbReference type="Pfam" id="PF00067">
    <property type="entry name" value="p450"/>
    <property type="match status" value="1"/>
</dbReference>
<gene>
    <name evidence="10" type="ORF">K2173_020959</name>
</gene>
<keyword evidence="4 8" id="KW-0479">Metal-binding</keyword>
<evidence type="ECO:0000256" key="3">
    <source>
        <dbReference type="ARBA" id="ARBA00022617"/>
    </source>
</evidence>
<evidence type="ECO:0000256" key="2">
    <source>
        <dbReference type="ARBA" id="ARBA00010617"/>
    </source>
</evidence>
<name>A0AAV8TPK9_9ROSI</name>
<keyword evidence="11" id="KW-1185">Reference proteome</keyword>
<dbReference type="InterPro" id="IPR002401">
    <property type="entry name" value="Cyt_P450_E_grp-I"/>
</dbReference>
<dbReference type="GO" id="GO:0004497">
    <property type="term" value="F:monooxygenase activity"/>
    <property type="evidence" value="ECO:0007669"/>
    <property type="project" value="UniProtKB-KW"/>
</dbReference>
<evidence type="ECO:0000256" key="6">
    <source>
        <dbReference type="ARBA" id="ARBA00023004"/>
    </source>
</evidence>
<evidence type="ECO:0000256" key="9">
    <source>
        <dbReference type="RuleBase" id="RU000461"/>
    </source>
</evidence>
<dbReference type="PRINTS" id="PR00463">
    <property type="entry name" value="EP450I"/>
</dbReference>
<dbReference type="InterPro" id="IPR036396">
    <property type="entry name" value="Cyt_P450_sf"/>
</dbReference>
<dbReference type="CDD" id="cd11072">
    <property type="entry name" value="CYP71-like"/>
    <property type="match status" value="1"/>
</dbReference>
<keyword evidence="6 8" id="KW-0408">Iron</keyword>
<dbReference type="PRINTS" id="PR00385">
    <property type="entry name" value="P450"/>
</dbReference>
<comment type="similarity">
    <text evidence="2 9">Belongs to the cytochrome P450 family.</text>
</comment>
<comment type="cofactor">
    <cofactor evidence="1 8">
        <name>heme</name>
        <dbReference type="ChEBI" id="CHEBI:30413"/>
    </cofactor>
</comment>
<dbReference type="InterPro" id="IPR017972">
    <property type="entry name" value="Cyt_P450_CS"/>
</dbReference>
<evidence type="ECO:0000313" key="10">
    <source>
        <dbReference type="EMBL" id="KAJ8768019.1"/>
    </source>
</evidence>
<proteinExistence type="inferred from homology"/>
<dbReference type="PANTHER" id="PTHR47955">
    <property type="entry name" value="CYTOCHROME P450 FAMILY 71 PROTEIN"/>
    <property type="match status" value="1"/>
</dbReference>
<dbReference type="AlphaFoldDB" id="A0AAV8TPK9"/>
<evidence type="ECO:0000256" key="8">
    <source>
        <dbReference type="PIRSR" id="PIRSR602401-1"/>
    </source>
</evidence>
<dbReference type="Gene3D" id="1.10.630.10">
    <property type="entry name" value="Cytochrome P450"/>
    <property type="match status" value="1"/>
</dbReference>
<dbReference type="PROSITE" id="PS00086">
    <property type="entry name" value="CYTOCHROME_P450"/>
    <property type="match status" value="1"/>
</dbReference>
<evidence type="ECO:0008006" key="12">
    <source>
        <dbReference type="Google" id="ProtNLM"/>
    </source>
</evidence>
<dbReference type="SUPFAM" id="SSF48264">
    <property type="entry name" value="Cytochrome P450"/>
    <property type="match status" value="1"/>
</dbReference>
<dbReference type="FunFam" id="1.10.630.10:FF:000043">
    <property type="entry name" value="Cytochrome P450 99A2"/>
    <property type="match status" value="1"/>
</dbReference>
<accession>A0AAV8TPK9</accession>
<reference evidence="10 11" key="1">
    <citation type="submission" date="2021-09" db="EMBL/GenBank/DDBJ databases">
        <title>Genomic insights and catalytic innovation underlie evolution of tropane alkaloids biosynthesis.</title>
        <authorList>
            <person name="Wang Y.-J."/>
            <person name="Tian T."/>
            <person name="Huang J.-P."/>
            <person name="Huang S.-X."/>
        </authorList>
    </citation>
    <scope>NUCLEOTIDE SEQUENCE [LARGE SCALE GENOMIC DNA]</scope>
    <source>
        <strain evidence="10">KIB-2018</strain>
        <tissue evidence="10">Leaf</tissue>
    </source>
</reference>
<protein>
    <recommendedName>
        <fullName evidence="12">Cytochrome P450</fullName>
    </recommendedName>
</protein>
<dbReference type="GO" id="GO:0016705">
    <property type="term" value="F:oxidoreductase activity, acting on paired donors, with incorporation or reduction of molecular oxygen"/>
    <property type="evidence" value="ECO:0007669"/>
    <property type="project" value="InterPro"/>
</dbReference>
<sequence>MELLSFFLILFIFLVLVFTVLKAFTNSRTSSSLTSKLPPGPWRLPIIGNLHQLVGHLPHHILKQLAKKYGPIMHLQLGEVSTVVISSADLAKEVMKNQDSVFATRPYAFCTNIFSYGYKNVAFGPYGEYWRQLKKLYILELLSGKRVRSFRSVREEEILNFVKTISLKAESSSMINLTKMATDLSLSITSRTAFGKIRERQPIVRLLEGIVENGDGFRLLDVFPSNKLLHLITREKAKLIGVQREIDTTFEKVIDECRMRKSSSTEADKDCIINAIFEVEDQGLIKPFGQDHIKAIMVDIFGGGIDTSSVVLQWAMSEMLKNPRTMEKAQAEVREVYDKVGKVDESNLHELKYLKLVIKETLRLHPPLPLLLPRENSKQAEINGHEIPTKTTIIINAYAIGRDPNYWIEAERFCPERFLDNAVDYKGTDFEFIPFGAGRRICPGIQTGTAIIELALANLLYHFEWKLPDGLSSKTLDMSETRGVATHRKNDLCLIPSLHYI</sequence>
<dbReference type="InterPro" id="IPR001128">
    <property type="entry name" value="Cyt_P450"/>
</dbReference>
<evidence type="ECO:0000256" key="5">
    <source>
        <dbReference type="ARBA" id="ARBA00023002"/>
    </source>
</evidence>
<dbReference type="GO" id="GO:0020037">
    <property type="term" value="F:heme binding"/>
    <property type="evidence" value="ECO:0007669"/>
    <property type="project" value="InterPro"/>
</dbReference>
<dbReference type="PANTHER" id="PTHR47955:SF8">
    <property type="entry name" value="CYTOCHROME P450 71D11-LIKE"/>
    <property type="match status" value="1"/>
</dbReference>
<dbReference type="GO" id="GO:0005506">
    <property type="term" value="F:iron ion binding"/>
    <property type="evidence" value="ECO:0007669"/>
    <property type="project" value="InterPro"/>
</dbReference>
<dbReference type="EMBL" id="JAIWQS010000004">
    <property type="protein sequence ID" value="KAJ8768019.1"/>
    <property type="molecule type" value="Genomic_DNA"/>
</dbReference>
<organism evidence="10 11">
    <name type="scientific">Erythroxylum novogranatense</name>
    <dbReference type="NCBI Taxonomy" id="1862640"/>
    <lineage>
        <taxon>Eukaryota</taxon>
        <taxon>Viridiplantae</taxon>
        <taxon>Streptophyta</taxon>
        <taxon>Embryophyta</taxon>
        <taxon>Tracheophyta</taxon>
        <taxon>Spermatophyta</taxon>
        <taxon>Magnoliopsida</taxon>
        <taxon>eudicotyledons</taxon>
        <taxon>Gunneridae</taxon>
        <taxon>Pentapetalae</taxon>
        <taxon>rosids</taxon>
        <taxon>fabids</taxon>
        <taxon>Malpighiales</taxon>
        <taxon>Erythroxylaceae</taxon>
        <taxon>Erythroxylum</taxon>
    </lineage>
</organism>